<accession>Q5E604</accession>
<sequence length="156" mass="17814">MKLNPYDDFIFFDSCAFNGGKLEMQEASMQSRYLLELNNKKVTLMHSVVDEINAPHTPPWIQELEPNSRKTVKLNLTSCEQTILADITSIVVGNGKPEKRAADCFHVFEAQKYGGFFVTSDNGILRHKLKIKEKYDLNIIDPIEFLSLVQEFSPET</sequence>
<evidence type="ECO:0000313" key="1">
    <source>
        <dbReference type="EMBL" id="AAW85542.1"/>
    </source>
</evidence>
<proteinExistence type="predicted"/>
<gene>
    <name evidence="1" type="ordered locus">VF_1047</name>
</gene>
<dbReference type="Proteomes" id="UP000000537">
    <property type="component" value="Chromosome I"/>
</dbReference>
<dbReference type="AlphaFoldDB" id="Q5E604"/>
<name>Q5E604_ALIF1</name>
<dbReference type="EnsemblBacteria" id="AAW85542">
    <property type="protein sequence ID" value="AAW85542"/>
    <property type="gene ID" value="VF_1047"/>
</dbReference>
<dbReference type="OrthoDB" id="7067610at2"/>
<reference evidence="1 2" key="1">
    <citation type="journal article" date="2005" name="Proc. Natl. Acad. Sci. U.S.A.">
        <title>Complete genome sequence of Vibrio fischeri: a symbiotic bacterium with pathogenic congeners.</title>
        <authorList>
            <person name="Ruby E.G."/>
            <person name="Urbanowski M."/>
            <person name="Campbell J."/>
            <person name="Dunn A."/>
            <person name="Faini M."/>
            <person name="Gunsalus R."/>
            <person name="Lostroh P."/>
            <person name="Lupp C."/>
            <person name="McCann J."/>
            <person name="Millikan D."/>
            <person name="Schaefer A."/>
            <person name="Stabb E."/>
            <person name="Stevens A."/>
            <person name="Visick K."/>
            <person name="Whistler C."/>
            <person name="Greenberg E.P."/>
        </authorList>
    </citation>
    <scope>NUCLEOTIDE SEQUENCE [LARGE SCALE GENOMIC DNA]</scope>
    <source>
        <strain evidence="2">ATCC 700601 / ES114</strain>
    </source>
</reference>
<protein>
    <recommendedName>
        <fullName evidence="3">PIN domain-containing protein</fullName>
    </recommendedName>
</protein>
<dbReference type="eggNOG" id="ENOG5033X16">
    <property type="taxonomic scope" value="Bacteria"/>
</dbReference>
<evidence type="ECO:0000313" key="2">
    <source>
        <dbReference type="Proteomes" id="UP000000537"/>
    </source>
</evidence>
<dbReference type="PATRIC" id="fig|312309.11.peg.1047"/>
<dbReference type="HOGENOM" id="CLU_1685833_0_0_6"/>
<evidence type="ECO:0008006" key="3">
    <source>
        <dbReference type="Google" id="ProtNLM"/>
    </source>
</evidence>
<keyword evidence="2" id="KW-1185">Reference proteome</keyword>
<organism evidence="1 2">
    <name type="scientific">Aliivibrio fischeri (strain ATCC 700601 / ES114)</name>
    <name type="common">Vibrio fischeri</name>
    <dbReference type="NCBI Taxonomy" id="312309"/>
    <lineage>
        <taxon>Bacteria</taxon>
        <taxon>Pseudomonadati</taxon>
        <taxon>Pseudomonadota</taxon>
        <taxon>Gammaproteobacteria</taxon>
        <taxon>Vibrionales</taxon>
        <taxon>Vibrionaceae</taxon>
        <taxon>Aliivibrio</taxon>
    </lineage>
</organism>
<dbReference type="EMBL" id="CP000020">
    <property type="protein sequence ID" value="AAW85542.1"/>
    <property type="molecule type" value="Genomic_DNA"/>
</dbReference>
<dbReference type="RefSeq" id="WP_011261680.1">
    <property type="nucleotide sequence ID" value="NC_006840.2"/>
</dbReference>
<dbReference type="KEGG" id="vfi:VF_1047"/>
<dbReference type="GeneID" id="54163718"/>
<reference evidence="1 2" key="2">
    <citation type="journal article" date="2008" name="BMC Genomics">
        <title>Comparative genomics-based investigation of resequencing targets in Vibrio fischeri: focus on point miscalls and artefactual expansions.</title>
        <authorList>
            <person name="Mandel M.J."/>
            <person name="Stabb E.V."/>
            <person name="Ruby E.G."/>
        </authorList>
    </citation>
    <scope>NUCLEOTIDE SEQUENCE [LARGE SCALE GENOMIC DNA]</scope>
    <source>
        <strain evidence="2">ATCC 700601 / ES114</strain>
    </source>
</reference>